<name>A0A7V3KMQ7_UNCW3</name>
<dbReference type="PANTHER" id="PTHR43163:SF6">
    <property type="entry name" value="DIPEPTIDE TRANSPORT SYSTEM PERMEASE PROTEIN DPPB-RELATED"/>
    <property type="match status" value="1"/>
</dbReference>
<dbReference type="EMBL" id="DTGD01000061">
    <property type="protein sequence ID" value="HGB35557.1"/>
    <property type="molecule type" value="Genomic_DNA"/>
</dbReference>
<dbReference type="GO" id="GO:0005886">
    <property type="term" value="C:plasma membrane"/>
    <property type="evidence" value="ECO:0007669"/>
    <property type="project" value="UniProtKB-SubCell"/>
</dbReference>
<feature type="transmembrane region" description="Helical" evidence="7">
    <location>
        <begin position="32"/>
        <end position="50"/>
    </location>
</feature>
<evidence type="ECO:0000256" key="5">
    <source>
        <dbReference type="ARBA" id="ARBA00022989"/>
    </source>
</evidence>
<comment type="subcellular location">
    <subcellularLocation>
        <location evidence="1 7">Cell membrane</location>
        <topology evidence="1 7">Multi-pass membrane protein</topology>
    </subcellularLocation>
</comment>
<accession>A0A7V3KMQ7</accession>
<evidence type="ECO:0000256" key="2">
    <source>
        <dbReference type="ARBA" id="ARBA00022448"/>
    </source>
</evidence>
<dbReference type="InterPro" id="IPR000515">
    <property type="entry name" value="MetI-like"/>
</dbReference>
<feature type="domain" description="ABC transmembrane type-1" evidence="8">
    <location>
        <begin position="114"/>
        <end position="324"/>
    </location>
</feature>
<evidence type="ECO:0000256" key="4">
    <source>
        <dbReference type="ARBA" id="ARBA00022692"/>
    </source>
</evidence>
<evidence type="ECO:0000313" key="9">
    <source>
        <dbReference type="EMBL" id="HGB35557.1"/>
    </source>
</evidence>
<dbReference type="SUPFAM" id="SSF161098">
    <property type="entry name" value="MetI-like"/>
    <property type="match status" value="1"/>
</dbReference>
<protein>
    <submittedName>
        <fullName evidence="9">ABC transporter permease</fullName>
    </submittedName>
</protein>
<dbReference type="AlphaFoldDB" id="A0A7V3KMQ7"/>
<dbReference type="CDD" id="cd06261">
    <property type="entry name" value="TM_PBP2"/>
    <property type="match status" value="1"/>
</dbReference>
<evidence type="ECO:0000256" key="1">
    <source>
        <dbReference type="ARBA" id="ARBA00004651"/>
    </source>
</evidence>
<keyword evidence="2 7" id="KW-0813">Transport</keyword>
<keyword evidence="5 7" id="KW-1133">Transmembrane helix</keyword>
<evidence type="ECO:0000259" key="8">
    <source>
        <dbReference type="PROSITE" id="PS50928"/>
    </source>
</evidence>
<dbReference type="PROSITE" id="PS50928">
    <property type="entry name" value="ABC_TM1"/>
    <property type="match status" value="1"/>
</dbReference>
<dbReference type="InterPro" id="IPR035906">
    <property type="entry name" value="MetI-like_sf"/>
</dbReference>
<keyword evidence="3" id="KW-1003">Cell membrane</keyword>
<feature type="transmembrane region" description="Helical" evidence="7">
    <location>
        <begin position="201"/>
        <end position="223"/>
    </location>
</feature>
<feature type="transmembrane region" description="Helical" evidence="7">
    <location>
        <begin position="116"/>
        <end position="138"/>
    </location>
</feature>
<feature type="transmembrane region" description="Helical" evidence="7">
    <location>
        <begin position="305"/>
        <end position="328"/>
    </location>
</feature>
<dbReference type="InterPro" id="IPR045621">
    <property type="entry name" value="BPD_transp_1_N"/>
</dbReference>
<proteinExistence type="inferred from homology"/>
<evidence type="ECO:0000256" key="3">
    <source>
        <dbReference type="ARBA" id="ARBA00022475"/>
    </source>
</evidence>
<gene>
    <name evidence="9" type="ORF">ENV38_01455</name>
</gene>
<evidence type="ECO:0000256" key="6">
    <source>
        <dbReference type="ARBA" id="ARBA00023136"/>
    </source>
</evidence>
<sequence length="342" mass="38175">MNNSILFDAPMLRSEEILVMADYIFRRLMKSLLTVFISITLTFLIIRLMPADPVSLMVDPKLSPEVQAQMRSNFGLDKPIYVQFGIYIANLLKGNLGYSFKTREPVVLVLLQRLPWTILLMLTTLVISLSVGLPVGIIAAKKRNQIFDRVVNVLITLSISIFIPFISFAFLYVFGYRLHLLPTGGAYTPPPSLGFKYILDIARHSILPTLTLFLGNAATIILYSRNSMIDVLKEDYIRTAFAKGWNDRYVTRQHALKNALIPTVTITGLMIGSMMGGAIMTETIYAWPGVGRLIYDAVSAMDYPVLQGAFLMLSITVVAMNFITDLIVAKLDPRIRLAGGRA</sequence>
<organism evidence="9">
    <name type="scientific">candidate division WOR-3 bacterium</name>
    <dbReference type="NCBI Taxonomy" id="2052148"/>
    <lineage>
        <taxon>Bacteria</taxon>
        <taxon>Bacteria division WOR-3</taxon>
    </lineage>
</organism>
<feature type="transmembrane region" description="Helical" evidence="7">
    <location>
        <begin position="150"/>
        <end position="174"/>
    </location>
</feature>
<dbReference type="Pfam" id="PF00528">
    <property type="entry name" value="BPD_transp_1"/>
    <property type="match status" value="1"/>
</dbReference>
<keyword evidence="4 7" id="KW-0812">Transmembrane</keyword>
<dbReference type="GO" id="GO:0055085">
    <property type="term" value="P:transmembrane transport"/>
    <property type="evidence" value="ECO:0007669"/>
    <property type="project" value="InterPro"/>
</dbReference>
<evidence type="ECO:0000256" key="7">
    <source>
        <dbReference type="RuleBase" id="RU363032"/>
    </source>
</evidence>
<reference evidence="9" key="1">
    <citation type="journal article" date="2020" name="mSystems">
        <title>Genome- and Community-Level Interaction Insights into Carbon Utilization and Element Cycling Functions of Hydrothermarchaeota in Hydrothermal Sediment.</title>
        <authorList>
            <person name="Zhou Z."/>
            <person name="Liu Y."/>
            <person name="Xu W."/>
            <person name="Pan J."/>
            <person name="Luo Z.H."/>
            <person name="Li M."/>
        </authorList>
    </citation>
    <scope>NUCLEOTIDE SEQUENCE [LARGE SCALE GENOMIC DNA]</scope>
    <source>
        <strain evidence="9">SpSt-754</strain>
    </source>
</reference>
<comment type="similarity">
    <text evidence="7">Belongs to the binding-protein-dependent transport system permease family.</text>
</comment>
<dbReference type="Pfam" id="PF19300">
    <property type="entry name" value="BPD_transp_1_N"/>
    <property type="match status" value="1"/>
</dbReference>
<feature type="transmembrane region" description="Helical" evidence="7">
    <location>
        <begin position="259"/>
        <end position="285"/>
    </location>
</feature>
<comment type="caution">
    <text evidence="9">The sequence shown here is derived from an EMBL/GenBank/DDBJ whole genome shotgun (WGS) entry which is preliminary data.</text>
</comment>
<dbReference type="Gene3D" id="1.10.3720.10">
    <property type="entry name" value="MetI-like"/>
    <property type="match status" value="1"/>
</dbReference>
<keyword evidence="6 7" id="KW-0472">Membrane</keyword>
<dbReference type="PANTHER" id="PTHR43163">
    <property type="entry name" value="DIPEPTIDE TRANSPORT SYSTEM PERMEASE PROTEIN DPPB-RELATED"/>
    <property type="match status" value="1"/>
</dbReference>